<evidence type="ECO:0000313" key="2">
    <source>
        <dbReference type="Proteomes" id="UP000321113"/>
    </source>
</evidence>
<proteinExistence type="predicted"/>
<name>A0A511QSP1_9VIBR</name>
<dbReference type="Proteomes" id="UP000321113">
    <property type="component" value="Unassembled WGS sequence"/>
</dbReference>
<dbReference type="EMBL" id="BJXK01000010">
    <property type="protein sequence ID" value="GEM80383.1"/>
    <property type="molecule type" value="Genomic_DNA"/>
</dbReference>
<accession>A0A511QSP1</accession>
<protein>
    <submittedName>
        <fullName evidence="1">Uncharacterized protein</fullName>
    </submittedName>
</protein>
<dbReference type="AlphaFoldDB" id="A0A511QSP1"/>
<dbReference type="RefSeq" id="WP_162892804.1">
    <property type="nucleotide sequence ID" value="NZ_BJXK01000010.1"/>
</dbReference>
<keyword evidence="2" id="KW-1185">Reference proteome</keyword>
<gene>
    <name evidence="1" type="ORF">VSU01S_26280</name>
</gene>
<sequence length="57" mass="6646">MERCGQCKQFTRTRENTKDLCGAWEQPTSAKRQACEFFIPKGFSFFDKEANKTHPQS</sequence>
<comment type="caution">
    <text evidence="1">The sequence shown here is derived from an EMBL/GenBank/DDBJ whole genome shotgun (WGS) entry which is preliminary data.</text>
</comment>
<reference evidence="1 2" key="1">
    <citation type="submission" date="2019-07" db="EMBL/GenBank/DDBJ databases">
        <title>Whole genome shotgun sequence of Vibrio superstes NBRC 103154.</title>
        <authorList>
            <person name="Hosoyama A."/>
            <person name="Uohara A."/>
            <person name="Ohji S."/>
            <person name="Ichikawa N."/>
        </authorList>
    </citation>
    <scope>NUCLEOTIDE SEQUENCE [LARGE SCALE GENOMIC DNA]</scope>
    <source>
        <strain evidence="1 2">NBRC 103154</strain>
    </source>
</reference>
<evidence type="ECO:0000313" key="1">
    <source>
        <dbReference type="EMBL" id="GEM80383.1"/>
    </source>
</evidence>
<organism evidence="1 2">
    <name type="scientific">Vibrio superstes NBRC 103154</name>
    <dbReference type="NCBI Taxonomy" id="1219062"/>
    <lineage>
        <taxon>Bacteria</taxon>
        <taxon>Pseudomonadati</taxon>
        <taxon>Pseudomonadota</taxon>
        <taxon>Gammaproteobacteria</taxon>
        <taxon>Vibrionales</taxon>
        <taxon>Vibrionaceae</taxon>
        <taxon>Vibrio</taxon>
    </lineage>
</organism>